<keyword evidence="2" id="KW-0238">DNA-binding</keyword>
<evidence type="ECO:0000256" key="2">
    <source>
        <dbReference type="ARBA" id="ARBA00023125"/>
    </source>
</evidence>
<dbReference type="SUPFAM" id="SSF53822">
    <property type="entry name" value="Periplasmic binding protein-like I"/>
    <property type="match status" value="1"/>
</dbReference>
<dbReference type="GO" id="GO:0000976">
    <property type="term" value="F:transcription cis-regulatory region binding"/>
    <property type="evidence" value="ECO:0007669"/>
    <property type="project" value="TreeGrafter"/>
</dbReference>
<dbReference type="SUPFAM" id="SSF47413">
    <property type="entry name" value="lambda repressor-like DNA-binding domains"/>
    <property type="match status" value="1"/>
</dbReference>
<name>A0A561BU29_9ACTN</name>
<evidence type="ECO:0000256" key="1">
    <source>
        <dbReference type="ARBA" id="ARBA00023015"/>
    </source>
</evidence>
<dbReference type="PROSITE" id="PS50932">
    <property type="entry name" value="HTH_LACI_2"/>
    <property type="match status" value="1"/>
</dbReference>
<reference evidence="5 6" key="1">
    <citation type="submission" date="2019-06" db="EMBL/GenBank/DDBJ databases">
        <title>Sequencing the genomes of 1000 actinobacteria strains.</title>
        <authorList>
            <person name="Klenk H.-P."/>
        </authorList>
    </citation>
    <scope>NUCLEOTIDE SEQUENCE [LARGE SCALE GENOMIC DNA]</scope>
    <source>
        <strain evidence="5 6">DSM 24683</strain>
    </source>
</reference>
<dbReference type="PANTHER" id="PTHR30146">
    <property type="entry name" value="LACI-RELATED TRANSCRIPTIONAL REPRESSOR"/>
    <property type="match status" value="1"/>
</dbReference>
<gene>
    <name evidence="5" type="ORF">FB561_3516</name>
</gene>
<evidence type="ECO:0000313" key="6">
    <source>
        <dbReference type="Proteomes" id="UP000318380"/>
    </source>
</evidence>
<dbReference type="InterPro" id="IPR046335">
    <property type="entry name" value="LacI/GalR-like_sensor"/>
</dbReference>
<dbReference type="PANTHER" id="PTHR30146:SF153">
    <property type="entry name" value="LACTOSE OPERON REPRESSOR"/>
    <property type="match status" value="1"/>
</dbReference>
<dbReference type="AlphaFoldDB" id="A0A561BU29"/>
<dbReference type="Gene3D" id="3.40.50.2300">
    <property type="match status" value="2"/>
</dbReference>
<evidence type="ECO:0000313" key="5">
    <source>
        <dbReference type="EMBL" id="TWD82386.1"/>
    </source>
</evidence>
<dbReference type="OrthoDB" id="252678at2"/>
<dbReference type="Pfam" id="PF13377">
    <property type="entry name" value="Peripla_BP_3"/>
    <property type="match status" value="1"/>
</dbReference>
<comment type="caution">
    <text evidence="5">The sequence shown here is derived from an EMBL/GenBank/DDBJ whole genome shotgun (WGS) entry which is preliminary data.</text>
</comment>
<keyword evidence="1" id="KW-0805">Transcription regulation</keyword>
<keyword evidence="3" id="KW-0804">Transcription</keyword>
<protein>
    <submittedName>
        <fullName evidence="5">LacI family transcriptional regulator</fullName>
    </submittedName>
</protein>
<proteinExistence type="predicted"/>
<dbReference type="InterPro" id="IPR000843">
    <property type="entry name" value="HTH_LacI"/>
</dbReference>
<dbReference type="Pfam" id="PF00356">
    <property type="entry name" value="LacI"/>
    <property type="match status" value="1"/>
</dbReference>
<dbReference type="GO" id="GO:0003700">
    <property type="term" value="F:DNA-binding transcription factor activity"/>
    <property type="evidence" value="ECO:0007669"/>
    <property type="project" value="TreeGrafter"/>
</dbReference>
<dbReference type="PROSITE" id="PS00356">
    <property type="entry name" value="HTH_LACI_1"/>
    <property type="match status" value="1"/>
</dbReference>
<evidence type="ECO:0000259" key="4">
    <source>
        <dbReference type="PROSITE" id="PS50932"/>
    </source>
</evidence>
<evidence type="ECO:0000256" key="3">
    <source>
        <dbReference type="ARBA" id="ARBA00023163"/>
    </source>
</evidence>
<dbReference type="InterPro" id="IPR010982">
    <property type="entry name" value="Lambda_DNA-bd_dom_sf"/>
</dbReference>
<organism evidence="5 6">
    <name type="scientific">Kribbella amoyensis</name>
    <dbReference type="NCBI Taxonomy" id="996641"/>
    <lineage>
        <taxon>Bacteria</taxon>
        <taxon>Bacillati</taxon>
        <taxon>Actinomycetota</taxon>
        <taxon>Actinomycetes</taxon>
        <taxon>Propionibacteriales</taxon>
        <taxon>Kribbellaceae</taxon>
        <taxon>Kribbella</taxon>
    </lineage>
</organism>
<dbReference type="Proteomes" id="UP000318380">
    <property type="component" value="Unassembled WGS sequence"/>
</dbReference>
<dbReference type="CDD" id="cd01392">
    <property type="entry name" value="HTH_LacI"/>
    <property type="match status" value="1"/>
</dbReference>
<dbReference type="SMART" id="SM00354">
    <property type="entry name" value="HTH_LACI"/>
    <property type="match status" value="1"/>
</dbReference>
<dbReference type="Gene3D" id="1.10.260.40">
    <property type="entry name" value="lambda repressor-like DNA-binding domains"/>
    <property type="match status" value="1"/>
</dbReference>
<sequence length="353" mass="36843">MATMTEVARRAGVSISTVSYALTGTRPISAATRDRVLQAMTDLGYQPNALARGLASRRSSILGLLLPLTGRGLGATETAFVTGATAAAREAGYHLMLCPVGADDTDELHALATQRLLDGFLVMEVGLTDGRVDLLRKLDVPFVLIGRTADTEGLACVDIDFERTVEDAVAHLAGLGHRTIAYVNHSRDSLAGGYGPAKRTETAFTAALERHGITGVMVPTEDTAGGGRAAIREARERCPELTGVLVMNENAALGILADLRESGLEVPFDVSVVSMVTSPVVADLASPPLTAMTSPGTAVGAAATRVLLRRLAGDSGEAGEGQGATYEELVPCELEVRGTSGPARTRKPARGRR</sequence>
<dbReference type="EMBL" id="VIVK01000001">
    <property type="protein sequence ID" value="TWD82386.1"/>
    <property type="molecule type" value="Genomic_DNA"/>
</dbReference>
<keyword evidence="6" id="KW-1185">Reference proteome</keyword>
<feature type="domain" description="HTH lacI-type" evidence="4">
    <location>
        <begin position="2"/>
        <end position="56"/>
    </location>
</feature>
<dbReference type="InterPro" id="IPR028082">
    <property type="entry name" value="Peripla_BP_I"/>
</dbReference>
<accession>A0A561BU29</accession>